<comment type="similarity">
    <text evidence="1">Belongs to the 'phage' integrase family.</text>
</comment>
<keyword evidence="2" id="KW-0229">DNA integration</keyword>
<dbReference type="GO" id="GO:0006310">
    <property type="term" value="P:DNA recombination"/>
    <property type="evidence" value="ECO:0007669"/>
    <property type="project" value="UniProtKB-KW"/>
</dbReference>
<dbReference type="InterPro" id="IPR010998">
    <property type="entry name" value="Integrase_recombinase_N"/>
</dbReference>
<sequence>MTRYPKKGRGHKWTVRELESIPTAWAKDSIADGGGLTGQVRVVNGTAAVAFRYSFKWDGRKVWYYCGNWPTVDLVTIRERRDNARALVAKGVDPRRQKVADKIEAQLKVEQVISEESQRRAHDLSVKDLYDAWISEGVRRSDENAELKRIFGKDVLPTIGDSALRALSEDDIKKVLRPVIARGANRLAVIIFGAIGQMLGWAEDRQPWRRLLIEGNPAKLIDLDLLLDDDYDPENVRTRVLHDTEIIELADRFRSGEDEYEQAPNKRVAKLPVSPATQHAVWICLSTLTRIGALTKAEKAHINLPERTWFIPKENSKGRRRQKQDQLVYLSDFAARHFEGAMQLSDSLYVFPARDGRGPLSGQSVTKQIGDRQTQFKAEDRTPLKGRRNDNTLVLAEGANGNWTPHDLRRTGATIMQRLGASENVIDRCQGHVVHTGKNKIRRHYQLYEFADEKRQAWQDLGHYLDQLLPSGLTTPRTRRSKTSRKGPPSNE</sequence>
<organism evidence="8 10">
    <name type="scientific">Achromobacter mucicolens</name>
    <dbReference type="NCBI Taxonomy" id="1389922"/>
    <lineage>
        <taxon>Bacteria</taxon>
        <taxon>Pseudomonadati</taxon>
        <taxon>Pseudomonadota</taxon>
        <taxon>Betaproteobacteria</taxon>
        <taxon>Burkholderiales</taxon>
        <taxon>Alcaligenaceae</taxon>
        <taxon>Achromobacter</taxon>
    </lineage>
</organism>
<evidence type="ECO:0000256" key="2">
    <source>
        <dbReference type="ARBA" id="ARBA00022908"/>
    </source>
</evidence>
<keyword evidence="9" id="KW-1185">Reference proteome</keyword>
<keyword evidence="4" id="KW-0233">DNA recombination</keyword>
<evidence type="ECO:0000256" key="1">
    <source>
        <dbReference type="ARBA" id="ARBA00008857"/>
    </source>
</evidence>
<dbReference type="PANTHER" id="PTHR30629">
    <property type="entry name" value="PROPHAGE INTEGRASE"/>
    <property type="match status" value="1"/>
</dbReference>
<dbReference type="Gene3D" id="3.30.160.390">
    <property type="entry name" value="Integrase, DNA-binding domain"/>
    <property type="match status" value="1"/>
</dbReference>
<dbReference type="SUPFAM" id="SSF56349">
    <property type="entry name" value="DNA breaking-rejoining enzymes"/>
    <property type="match status" value="1"/>
</dbReference>
<dbReference type="Pfam" id="PF22022">
    <property type="entry name" value="Phage_int_M"/>
    <property type="match status" value="1"/>
</dbReference>
<evidence type="ECO:0000259" key="6">
    <source>
        <dbReference type="PROSITE" id="PS51898"/>
    </source>
</evidence>
<evidence type="ECO:0000256" key="4">
    <source>
        <dbReference type="ARBA" id="ARBA00023172"/>
    </source>
</evidence>
<reference evidence="8 10" key="2">
    <citation type="submission" date="2022-09" db="EMBL/GenBank/DDBJ databases">
        <title>Intensive care unit water sources are persistently colonized with multi-drug resistant bacteria and are the site of extensive horizontal gene transfer of antibiotic resistance genes.</title>
        <authorList>
            <person name="Diorio-Toth L."/>
        </authorList>
    </citation>
    <scope>NUCLEOTIDE SEQUENCE [LARGE SCALE GENOMIC DNA]</scope>
    <source>
        <strain evidence="8 10">GD03967</strain>
    </source>
</reference>
<dbReference type="InterPro" id="IPR002104">
    <property type="entry name" value="Integrase_catalytic"/>
</dbReference>
<dbReference type="PANTHER" id="PTHR30629:SF2">
    <property type="entry name" value="PROPHAGE INTEGRASE INTS-RELATED"/>
    <property type="match status" value="1"/>
</dbReference>
<dbReference type="Proteomes" id="UP001158644">
    <property type="component" value="Unassembled WGS sequence"/>
</dbReference>
<keyword evidence="3" id="KW-0238">DNA-binding</keyword>
<dbReference type="EMBL" id="JAOBZK010000029">
    <property type="protein sequence ID" value="MDH1180267.1"/>
    <property type="molecule type" value="Genomic_DNA"/>
</dbReference>
<dbReference type="Proteomes" id="UP000507140">
    <property type="component" value="Unassembled WGS sequence"/>
</dbReference>
<evidence type="ECO:0000313" key="7">
    <source>
        <dbReference type="EMBL" id="CAB3842519.1"/>
    </source>
</evidence>
<dbReference type="Pfam" id="PF13356">
    <property type="entry name" value="Arm-DNA-bind_3"/>
    <property type="match status" value="1"/>
</dbReference>
<evidence type="ECO:0000256" key="5">
    <source>
        <dbReference type="SAM" id="MobiDB-lite"/>
    </source>
</evidence>
<dbReference type="InterPro" id="IPR038488">
    <property type="entry name" value="Integrase_DNA-bd_sf"/>
</dbReference>
<dbReference type="Pfam" id="PF00589">
    <property type="entry name" value="Phage_integrase"/>
    <property type="match status" value="1"/>
</dbReference>
<feature type="region of interest" description="Disordered" evidence="5">
    <location>
        <begin position="469"/>
        <end position="492"/>
    </location>
</feature>
<dbReference type="InterPro" id="IPR053876">
    <property type="entry name" value="Phage_int_M"/>
</dbReference>
<dbReference type="InterPro" id="IPR013762">
    <property type="entry name" value="Integrase-like_cat_sf"/>
</dbReference>
<dbReference type="AlphaFoldDB" id="A0ABD4YXQ9"/>
<evidence type="ECO:0000313" key="8">
    <source>
        <dbReference type="EMBL" id="MDH1180267.1"/>
    </source>
</evidence>
<dbReference type="EMBL" id="CADIKR010000001">
    <property type="protein sequence ID" value="CAB3842519.1"/>
    <property type="molecule type" value="Genomic_DNA"/>
</dbReference>
<dbReference type="Gene3D" id="1.10.150.130">
    <property type="match status" value="1"/>
</dbReference>
<evidence type="ECO:0000256" key="3">
    <source>
        <dbReference type="ARBA" id="ARBA00023125"/>
    </source>
</evidence>
<evidence type="ECO:0000313" key="10">
    <source>
        <dbReference type="Proteomes" id="UP001158644"/>
    </source>
</evidence>
<accession>A0ABD4YXQ9</accession>
<dbReference type="InterPro" id="IPR050808">
    <property type="entry name" value="Phage_Integrase"/>
</dbReference>
<protein>
    <submittedName>
        <fullName evidence="8">Tyrosine-type recombinase/integrase</fullName>
    </submittedName>
</protein>
<evidence type="ECO:0000313" key="9">
    <source>
        <dbReference type="Proteomes" id="UP000507140"/>
    </source>
</evidence>
<feature type="domain" description="Tyr recombinase" evidence="6">
    <location>
        <begin position="236"/>
        <end position="459"/>
    </location>
</feature>
<dbReference type="CDD" id="cd00801">
    <property type="entry name" value="INT_P4_C"/>
    <property type="match status" value="1"/>
</dbReference>
<dbReference type="Gene3D" id="1.10.443.10">
    <property type="entry name" value="Intergrase catalytic core"/>
    <property type="match status" value="1"/>
</dbReference>
<dbReference type="GO" id="GO:0003677">
    <property type="term" value="F:DNA binding"/>
    <property type="evidence" value="ECO:0007669"/>
    <property type="project" value="UniProtKB-KW"/>
</dbReference>
<dbReference type="PROSITE" id="PS51898">
    <property type="entry name" value="TYR_RECOMBINASE"/>
    <property type="match status" value="1"/>
</dbReference>
<comment type="caution">
    <text evidence="8">The sequence shown here is derived from an EMBL/GenBank/DDBJ whole genome shotgun (WGS) entry which is preliminary data.</text>
</comment>
<proteinExistence type="inferred from homology"/>
<dbReference type="RefSeq" id="WP_152385202.1">
    <property type="nucleotide sequence ID" value="NZ_CADIKR010000001.1"/>
</dbReference>
<reference evidence="7 9" key="1">
    <citation type="submission" date="2020-04" db="EMBL/GenBank/DDBJ databases">
        <authorList>
            <person name="De Canck E."/>
        </authorList>
    </citation>
    <scope>NUCLEOTIDE SEQUENCE [LARGE SCALE GENOMIC DNA]</scope>
    <source>
        <strain evidence="7 9">LMG 3415</strain>
    </source>
</reference>
<name>A0ABD4YXQ9_9BURK</name>
<gene>
    <name evidence="7" type="ORF">LMG3415_01522</name>
    <name evidence="8" type="ORF">N5C72_19470</name>
</gene>
<dbReference type="GO" id="GO:0015074">
    <property type="term" value="P:DNA integration"/>
    <property type="evidence" value="ECO:0007669"/>
    <property type="project" value="UniProtKB-KW"/>
</dbReference>
<dbReference type="InterPro" id="IPR025166">
    <property type="entry name" value="Integrase_DNA_bind_dom"/>
</dbReference>
<dbReference type="InterPro" id="IPR011010">
    <property type="entry name" value="DNA_brk_join_enz"/>
</dbReference>